<organism evidence="2 3">
    <name type="scientific">Selenomonas bovis</name>
    <dbReference type="NCBI Taxonomy" id="416586"/>
    <lineage>
        <taxon>Bacteria</taxon>
        <taxon>Bacillati</taxon>
        <taxon>Bacillota</taxon>
        <taxon>Negativicutes</taxon>
        <taxon>Selenomonadales</taxon>
        <taxon>Selenomonadaceae</taxon>
        <taxon>Selenomonas</taxon>
    </lineage>
</organism>
<dbReference type="InterPro" id="IPR006059">
    <property type="entry name" value="SBP"/>
</dbReference>
<dbReference type="GO" id="GO:0030288">
    <property type="term" value="C:outer membrane-bounded periplasmic space"/>
    <property type="evidence" value="ECO:0007669"/>
    <property type="project" value="TreeGrafter"/>
</dbReference>
<evidence type="ECO:0000256" key="1">
    <source>
        <dbReference type="ARBA" id="ARBA00022729"/>
    </source>
</evidence>
<dbReference type="PANTHER" id="PTHR30006">
    <property type="entry name" value="THIAMINE-BINDING PERIPLASMIC PROTEIN-RELATED"/>
    <property type="match status" value="1"/>
</dbReference>
<dbReference type="PANTHER" id="PTHR30006:SF2">
    <property type="entry name" value="ABC TRANSPORTER SUBSTRATE-BINDING PROTEIN"/>
    <property type="match status" value="1"/>
</dbReference>
<evidence type="ECO:0000313" key="3">
    <source>
        <dbReference type="Proteomes" id="UP000543804"/>
    </source>
</evidence>
<keyword evidence="3" id="KW-1185">Reference proteome</keyword>
<dbReference type="Gene3D" id="3.40.190.10">
    <property type="entry name" value="Periplasmic binding protein-like II"/>
    <property type="match status" value="2"/>
</dbReference>
<dbReference type="Proteomes" id="UP000543804">
    <property type="component" value="Unassembled WGS sequence"/>
</dbReference>
<dbReference type="GO" id="GO:0030975">
    <property type="term" value="F:thiamine binding"/>
    <property type="evidence" value="ECO:0007669"/>
    <property type="project" value="TreeGrafter"/>
</dbReference>
<protein>
    <submittedName>
        <fullName evidence="2">Extracellular solute-binding protein</fullName>
    </submittedName>
</protein>
<evidence type="ECO:0000313" key="2">
    <source>
        <dbReference type="EMBL" id="NMD99581.1"/>
    </source>
</evidence>
<dbReference type="SUPFAM" id="SSF53850">
    <property type="entry name" value="Periplasmic binding protein-like II"/>
    <property type="match status" value="1"/>
</dbReference>
<dbReference type="AlphaFoldDB" id="A0A848BEY5"/>
<dbReference type="RefSeq" id="WP_164175343.1">
    <property type="nucleotide sequence ID" value="NZ_JABAFA010000038.1"/>
</dbReference>
<name>A0A848BEY5_9FIRM</name>
<reference evidence="2 3" key="1">
    <citation type="submission" date="2020-04" db="EMBL/GenBank/DDBJ databases">
        <authorList>
            <person name="Hitch T.C.A."/>
            <person name="Wylensek D."/>
            <person name="Clavel T."/>
        </authorList>
    </citation>
    <scope>NUCLEOTIDE SEQUENCE [LARGE SCALE GENOMIC DNA]</scope>
    <source>
        <strain evidence="2 3">PG-130-P53-12</strain>
    </source>
</reference>
<gene>
    <name evidence="2" type="ORF">HF878_08910</name>
</gene>
<comment type="caution">
    <text evidence="2">The sequence shown here is derived from an EMBL/GenBank/DDBJ whole genome shotgun (WGS) entry which is preliminary data.</text>
</comment>
<dbReference type="Pfam" id="PF13416">
    <property type="entry name" value="SBP_bac_8"/>
    <property type="match status" value="1"/>
</dbReference>
<proteinExistence type="predicted"/>
<keyword evidence="1" id="KW-0732">Signal</keyword>
<dbReference type="EMBL" id="JABAFA010000038">
    <property type="protein sequence ID" value="NMD99581.1"/>
    <property type="molecule type" value="Genomic_DNA"/>
</dbReference>
<sequence length="343" mass="37759">MRRYTTLLLTAFLLFVLVVAGSAYLGGTGHVEKDAAMRELTVYTTLPAEHADQLGKAYAQERHVRLNFVPLTRDELVRRAPGDSEAALVLADEETLLRLSEAGAFTPYVSETSDAVPAEFKQSEGAWTGVWYDPVVFAVNKDYLRTLREVPDTWTALAAAPGVRIGMTDFVAADASAQLLFSLIAEFGDAAAYDILRGIHPKVVQYTKYLSNPVRQVGMGEADISVAVASEAFRYVSDGYPIRVVYPADGTAYLLTGAGILAQCSEADRQAAGRLIDWLLSDEAQLALASQGFYFLTTNPATLAYQSFPGKNIVLFRQFPRFTEAEKHAFLDRWVKYIRFSSP</sequence>
<dbReference type="GO" id="GO:0030976">
    <property type="term" value="F:thiamine pyrophosphate binding"/>
    <property type="evidence" value="ECO:0007669"/>
    <property type="project" value="TreeGrafter"/>
</dbReference>
<accession>A0A848BEY5</accession>
<dbReference type="GO" id="GO:0015888">
    <property type="term" value="P:thiamine transport"/>
    <property type="evidence" value="ECO:0007669"/>
    <property type="project" value="TreeGrafter"/>
</dbReference>